<name>A0AAU7NTI4_9GAMM</name>
<feature type="signal peptide" evidence="2">
    <location>
        <begin position="1"/>
        <end position="24"/>
    </location>
</feature>
<keyword evidence="2" id="KW-0732">Signal</keyword>
<evidence type="ECO:0000313" key="5">
    <source>
        <dbReference type="Proteomes" id="UP001225378"/>
    </source>
</evidence>
<evidence type="ECO:0000256" key="2">
    <source>
        <dbReference type="SAM" id="SignalP"/>
    </source>
</evidence>
<dbReference type="RefSeq" id="WP_305906965.1">
    <property type="nucleotide sequence ID" value="NZ_CP157743.1"/>
</dbReference>
<feature type="region of interest" description="Disordered" evidence="1">
    <location>
        <begin position="211"/>
        <end position="235"/>
    </location>
</feature>
<dbReference type="Pfam" id="PF00345">
    <property type="entry name" value="PapD_N"/>
    <property type="match status" value="1"/>
</dbReference>
<evidence type="ECO:0000313" key="4">
    <source>
        <dbReference type="EMBL" id="XBS20274.1"/>
    </source>
</evidence>
<dbReference type="KEGG" id="mech:Q9L42_018280"/>
<protein>
    <submittedName>
        <fullName evidence="4">Fimbria/pilus periplasmic chaperone</fullName>
    </submittedName>
</protein>
<feature type="domain" description="Pili assembly chaperone N-terminal" evidence="3">
    <location>
        <begin position="25"/>
        <end position="143"/>
    </location>
</feature>
<sequence length="235" mass="25389">MSSRFTFARWLLLAGAMLAGSVQAITISPVLIELSPAQRVVSVTISNPSDQAMSFQTETLAWSQPDGANHYEPTEDLLVAPPIAEIPPQSSQIFRITLRKPLSDTVEQTYRLVLEDVSEALTPEPGVVAIRFKHNLPVYVIPASETKAAPHWSLCAATAGKGCVRLDNDGSRRLRISELMVAGQGWQQKIPGGAVLAGAWKQWIFDLPPGRGQPTSVTAKTEQGEISANLSVPKP</sequence>
<dbReference type="SUPFAM" id="SSF49354">
    <property type="entry name" value="PapD-like"/>
    <property type="match status" value="1"/>
</dbReference>
<dbReference type="PANTHER" id="PTHR30251">
    <property type="entry name" value="PILUS ASSEMBLY CHAPERONE"/>
    <property type="match status" value="1"/>
</dbReference>
<reference evidence="4 5" key="1">
    <citation type="journal article" date="2024" name="Microbiology">
        <title>Methylomarinum rosea sp. nov., a novel halophilic methanotrophic bacterium from the hypersaline Lake Elton.</title>
        <authorList>
            <person name="Suleimanov R.Z."/>
            <person name="Oshkin I.Y."/>
            <person name="Danilova O.V."/>
            <person name="Suzina N.E."/>
            <person name="Dedysh S.N."/>
        </authorList>
    </citation>
    <scope>NUCLEOTIDE SEQUENCE [LARGE SCALE GENOMIC DNA]</scope>
    <source>
        <strain evidence="4 5">Ch1-1</strain>
    </source>
</reference>
<dbReference type="InterPro" id="IPR013783">
    <property type="entry name" value="Ig-like_fold"/>
</dbReference>
<feature type="compositionally biased region" description="Polar residues" evidence="1">
    <location>
        <begin position="213"/>
        <end position="235"/>
    </location>
</feature>
<dbReference type="Gene3D" id="2.60.40.10">
    <property type="entry name" value="Immunoglobulins"/>
    <property type="match status" value="1"/>
</dbReference>
<dbReference type="GO" id="GO:0071555">
    <property type="term" value="P:cell wall organization"/>
    <property type="evidence" value="ECO:0007669"/>
    <property type="project" value="InterPro"/>
</dbReference>
<keyword evidence="5" id="KW-1185">Reference proteome</keyword>
<feature type="chain" id="PRO_5043380726" evidence="2">
    <location>
        <begin position="25"/>
        <end position="235"/>
    </location>
</feature>
<evidence type="ECO:0000259" key="3">
    <source>
        <dbReference type="Pfam" id="PF00345"/>
    </source>
</evidence>
<dbReference type="Proteomes" id="UP001225378">
    <property type="component" value="Chromosome"/>
</dbReference>
<dbReference type="GO" id="GO:0030288">
    <property type="term" value="C:outer membrane-bounded periplasmic space"/>
    <property type="evidence" value="ECO:0007669"/>
    <property type="project" value="InterPro"/>
</dbReference>
<dbReference type="InterPro" id="IPR050643">
    <property type="entry name" value="Periplasmic_pilus_chap"/>
</dbReference>
<gene>
    <name evidence="4" type="ORF">Q9L42_018280</name>
</gene>
<evidence type="ECO:0000256" key="1">
    <source>
        <dbReference type="SAM" id="MobiDB-lite"/>
    </source>
</evidence>
<accession>A0AAU7NTI4</accession>
<dbReference type="EMBL" id="CP157743">
    <property type="protein sequence ID" value="XBS20274.1"/>
    <property type="molecule type" value="Genomic_DNA"/>
</dbReference>
<proteinExistence type="predicted"/>
<dbReference type="PANTHER" id="PTHR30251:SF4">
    <property type="entry name" value="SLR1668 PROTEIN"/>
    <property type="match status" value="1"/>
</dbReference>
<organism evidence="4 5">
    <name type="scientific">Methylomarinum roseum</name>
    <dbReference type="NCBI Taxonomy" id="3067653"/>
    <lineage>
        <taxon>Bacteria</taxon>
        <taxon>Pseudomonadati</taxon>
        <taxon>Pseudomonadota</taxon>
        <taxon>Gammaproteobacteria</taxon>
        <taxon>Methylococcales</taxon>
        <taxon>Methylococcaceae</taxon>
        <taxon>Methylomarinum</taxon>
    </lineage>
</organism>
<dbReference type="InterPro" id="IPR008962">
    <property type="entry name" value="PapD-like_sf"/>
</dbReference>
<dbReference type="AlphaFoldDB" id="A0AAU7NTI4"/>
<dbReference type="InterPro" id="IPR016147">
    <property type="entry name" value="Pili_assmbl_chaperone_N"/>
</dbReference>